<dbReference type="SUPFAM" id="SSF50017">
    <property type="entry name" value="gp9"/>
    <property type="match status" value="1"/>
</dbReference>
<comment type="caution">
    <text evidence="3">The sequence shown here is derived from an EMBL/GenBank/DDBJ whole genome shotgun (WGS) entry which is preliminary data.</text>
</comment>
<feature type="compositionally biased region" description="Polar residues" evidence="1">
    <location>
        <begin position="1"/>
        <end position="11"/>
    </location>
</feature>
<feature type="region of interest" description="Disordered" evidence="1">
    <location>
        <begin position="1"/>
        <end position="23"/>
    </location>
</feature>
<evidence type="ECO:0000313" key="4">
    <source>
        <dbReference type="Proteomes" id="UP001157887"/>
    </source>
</evidence>
<dbReference type="AlphaFoldDB" id="A0AAW6RQC9"/>
<dbReference type="InterPro" id="IPR036240">
    <property type="entry name" value="Gp9-like_sf"/>
</dbReference>
<feature type="domain" description="Phage tail protein C-terminal" evidence="2">
    <location>
        <begin position="230"/>
        <end position="350"/>
    </location>
</feature>
<dbReference type="EMBL" id="JAOECG010000002">
    <property type="protein sequence ID" value="MDG9785848.1"/>
    <property type="molecule type" value="Genomic_DNA"/>
</dbReference>
<name>A0AAW6RQC9_ACIJO</name>
<dbReference type="Pfam" id="PF25670">
    <property type="entry name" value="Phage_tail_C_2"/>
    <property type="match status" value="1"/>
</dbReference>
<sequence length="389" mass="41807">MAKQTINQGTAPTGAGGDTFRTGSAKLQANDDELYAALGANPAGVLPTQPSLTKSNEWQASQKIKLSYPSLQLESTIGDYGTLIETSGTYPSVYVRPKATMSSNTGQIASFNFPGKTGNHTIACTSDIAGMLVKGNYGIGARSTDGVLGSANLNSLPSNIGFEARIQNLLVNGTTANNYPVNGSYGALIRYDSDTHGFQQFYLAGGTKIYARTMSSGAFGAWVEFKTSGNTTVDANGFIKNASPIVQLFSDKIELNDEAKQQEINFEKLGIGDYVIKGSSGFAQEGWYIETPKDANGNVLFSVIYTTLENGDISVKTYKKKFDFETVSIVADLDNPVDITENRWIDLRLQELPQPEIEIPESVAPPDFQPTGLAEAVATIMESYNDAEQ</sequence>
<dbReference type="InterPro" id="IPR058008">
    <property type="entry name" value="Gp26_C"/>
</dbReference>
<evidence type="ECO:0000313" key="3">
    <source>
        <dbReference type="EMBL" id="MDG9785848.1"/>
    </source>
</evidence>
<evidence type="ECO:0000259" key="2">
    <source>
        <dbReference type="Pfam" id="PF25670"/>
    </source>
</evidence>
<accession>A0AAW6RQC9</accession>
<proteinExistence type="predicted"/>
<dbReference type="Proteomes" id="UP001157887">
    <property type="component" value="Unassembled WGS sequence"/>
</dbReference>
<gene>
    <name evidence="3" type="ORF">N7566_02325</name>
</gene>
<evidence type="ECO:0000256" key="1">
    <source>
        <dbReference type="SAM" id="MobiDB-lite"/>
    </source>
</evidence>
<reference evidence="3" key="1">
    <citation type="submission" date="2022-09" db="EMBL/GenBank/DDBJ databases">
        <title>Intensive care unit water sources are persistently colonized with multi-drug resistant bacteria and are the site of extensive horizontal gene transfer of antibiotic resistance genes.</title>
        <authorList>
            <person name="Diorio-Toth L."/>
        </authorList>
    </citation>
    <scope>NUCLEOTIDE SEQUENCE</scope>
    <source>
        <strain evidence="3">GD04065</strain>
    </source>
</reference>
<organism evidence="3 4">
    <name type="scientific">Acinetobacter johnsonii</name>
    <dbReference type="NCBI Taxonomy" id="40214"/>
    <lineage>
        <taxon>Bacteria</taxon>
        <taxon>Pseudomonadati</taxon>
        <taxon>Pseudomonadota</taxon>
        <taxon>Gammaproteobacteria</taxon>
        <taxon>Moraxellales</taxon>
        <taxon>Moraxellaceae</taxon>
        <taxon>Acinetobacter</taxon>
    </lineage>
</organism>
<dbReference type="RefSeq" id="WP_279661712.1">
    <property type="nucleotide sequence ID" value="NZ_JAOECG010000002.1"/>
</dbReference>
<protein>
    <submittedName>
        <fullName evidence="3">Pyocin knob domain-containing protein</fullName>
    </submittedName>
</protein>
<dbReference type="CDD" id="cd19958">
    <property type="entry name" value="pyocin_knob"/>
    <property type="match status" value="1"/>
</dbReference>